<dbReference type="GO" id="GO:0005886">
    <property type="term" value="C:plasma membrane"/>
    <property type="evidence" value="ECO:0007669"/>
    <property type="project" value="UniProtKB-SubCell"/>
</dbReference>
<evidence type="ECO:0000256" key="4">
    <source>
        <dbReference type="ARBA" id="ARBA00022692"/>
    </source>
</evidence>
<dbReference type="InterPro" id="IPR000515">
    <property type="entry name" value="MetI-like"/>
</dbReference>
<dbReference type="EMBL" id="QSRA01000012">
    <property type="protein sequence ID" value="RGK82308.1"/>
    <property type="molecule type" value="Genomic_DNA"/>
</dbReference>
<dbReference type="Proteomes" id="UP000285981">
    <property type="component" value="Unassembled WGS sequence"/>
</dbReference>
<dbReference type="Gene3D" id="1.10.3720.10">
    <property type="entry name" value="MetI-like"/>
    <property type="match status" value="1"/>
</dbReference>
<feature type="transmembrane region" description="Helical" evidence="7">
    <location>
        <begin position="80"/>
        <end position="103"/>
    </location>
</feature>
<feature type="transmembrane region" description="Helical" evidence="7">
    <location>
        <begin position="115"/>
        <end position="132"/>
    </location>
</feature>
<comment type="subcellular location">
    <subcellularLocation>
        <location evidence="1 7">Cell membrane</location>
        <topology evidence="1 7">Multi-pass membrane protein</topology>
    </subcellularLocation>
</comment>
<sequence>MKRKRIGFVQMSMILFVVIVLGSWAYLIIKNDDLFEVFNERNLGFLDNFIQKMFGKGAKQIAYTDKSRWIEVLKLTVDTIAMSFLANGLAMIGTLITVVPAAANYADGRLTGRKNWYGKIIFVIIRFIYIITRSVPELVWGMLFIFFIQAGVLPGALALAVHNFGVLGRLCAEVVEDVNVKPLQSLARCGASNSQILMYGVFPMCFKKFLYYMMFRFEVIVRSTIVVGAVGAGGLGLYFKLRMSAMDYTGVTLVIMCYLIVVYLTDIVSGKLQKMWNC</sequence>
<evidence type="ECO:0000256" key="5">
    <source>
        <dbReference type="ARBA" id="ARBA00022989"/>
    </source>
</evidence>
<evidence type="ECO:0000256" key="6">
    <source>
        <dbReference type="ARBA" id="ARBA00023136"/>
    </source>
</evidence>
<dbReference type="Proteomes" id="UP000261324">
    <property type="component" value="Unassembled WGS sequence"/>
</dbReference>
<feature type="transmembrane region" description="Helical" evidence="7">
    <location>
        <begin position="219"/>
        <end position="239"/>
    </location>
</feature>
<feature type="transmembrane region" description="Helical" evidence="7">
    <location>
        <begin position="245"/>
        <end position="265"/>
    </location>
</feature>
<evidence type="ECO:0000259" key="8">
    <source>
        <dbReference type="PROSITE" id="PS50928"/>
    </source>
</evidence>
<keyword evidence="5 7" id="KW-1133">Transmembrane helix</keyword>
<comment type="similarity">
    <text evidence="7">Belongs to the binding-protein-dependent transport system permease family.</text>
</comment>
<dbReference type="EMBL" id="QRVU01000024">
    <property type="protein sequence ID" value="RGS70954.1"/>
    <property type="molecule type" value="Genomic_DNA"/>
</dbReference>
<proteinExistence type="inferred from homology"/>
<evidence type="ECO:0000256" key="3">
    <source>
        <dbReference type="ARBA" id="ARBA00022475"/>
    </source>
</evidence>
<keyword evidence="6 7" id="KW-0472">Membrane</keyword>
<keyword evidence="2 7" id="KW-0813">Transport</keyword>
<organism evidence="9 11">
    <name type="scientific">Dorea formicigenerans</name>
    <dbReference type="NCBI Taxonomy" id="39486"/>
    <lineage>
        <taxon>Bacteria</taxon>
        <taxon>Bacillati</taxon>
        <taxon>Bacillota</taxon>
        <taxon>Clostridia</taxon>
        <taxon>Lachnospirales</taxon>
        <taxon>Lachnospiraceae</taxon>
        <taxon>Dorea</taxon>
    </lineage>
</organism>
<feature type="transmembrane region" description="Helical" evidence="7">
    <location>
        <begin position="7"/>
        <end position="29"/>
    </location>
</feature>
<gene>
    <name evidence="10" type="ORF">DWX78_06330</name>
    <name evidence="9" type="ORF">DXC93_10085</name>
</gene>
<evidence type="ECO:0000313" key="11">
    <source>
        <dbReference type="Proteomes" id="UP000261324"/>
    </source>
</evidence>
<accession>A0A3E4PQV3</accession>
<dbReference type="AlphaFoldDB" id="A0A3E4PQV3"/>
<evidence type="ECO:0000256" key="1">
    <source>
        <dbReference type="ARBA" id="ARBA00004651"/>
    </source>
</evidence>
<dbReference type="PROSITE" id="PS50928">
    <property type="entry name" value="ABC_TM1"/>
    <property type="match status" value="1"/>
</dbReference>
<evidence type="ECO:0000313" key="10">
    <source>
        <dbReference type="EMBL" id="RGS70954.1"/>
    </source>
</evidence>
<dbReference type="SUPFAM" id="SSF161098">
    <property type="entry name" value="MetI-like"/>
    <property type="match status" value="1"/>
</dbReference>
<reference evidence="11 12" key="1">
    <citation type="submission" date="2018-08" db="EMBL/GenBank/DDBJ databases">
        <title>A genome reference for cultivated species of the human gut microbiota.</title>
        <authorList>
            <person name="Zou Y."/>
            <person name="Xue W."/>
            <person name="Luo G."/>
        </authorList>
    </citation>
    <scope>NUCLEOTIDE SEQUENCE [LARGE SCALE GENOMIC DNA]</scope>
    <source>
        <strain evidence="10 12">AF21-25</strain>
        <strain evidence="9 11">TF09-3</strain>
    </source>
</reference>
<feature type="domain" description="ABC transmembrane type-1" evidence="8">
    <location>
        <begin position="80"/>
        <end position="269"/>
    </location>
</feature>
<evidence type="ECO:0000313" key="9">
    <source>
        <dbReference type="EMBL" id="RGK82308.1"/>
    </source>
</evidence>
<keyword evidence="3" id="KW-1003">Cell membrane</keyword>
<evidence type="ECO:0000256" key="2">
    <source>
        <dbReference type="ARBA" id="ARBA00022448"/>
    </source>
</evidence>
<dbReference type="InterPro" id="IPR035906">
    <property type="entry name" value="MetI-like_sf"/>
</dbReference>
<evidence type="ECO:0000313" key="12">
    <source>
        <dbReference type="Proteomes" id="UP000285981"/>
    </source>
</evidence>
<dbReference type="GO" id="GO:0055085">
    <property type="term" value="P:transmembrane transport"/>
    <property type="evidence" value="ECO:0007669"/>
    <property type="project" value="InterPro"/>
</dbReference>
<dbReference type="PANTHER" id="PTHR30043">
    <property type="entry name" value="PHOSPHONATES TRANSPORT SYSTEM PERMEASE PROTEIN"/>
    <property type="match status" value="1"/>
</dbReference>
<name>A0A3E4PQV3_9FIRM</name>
<dbReference type="RefSeq" id="WP_117660262.1">
    <property type="nucleotide sequence ID" value="NZ_QSRA01000012.1"/>
</dbReference>
<comment type="caution">
    <text evidence="9">The sequence shown here is derived from an EMBL/GenBank/DDBJ whole genome shotgun (WGS) entry which is preliminary data.</text>
</comment>
<feature type="transmembrane region" description="Helical" evidence="7">
    <location>
        <begin position="138"/>
        <end position="161"/>
    </location>
</feature>
<keyword evidence="4 7" id="KW-0812">Transmembrane</keyword>
<evidence type="ECO:0000256" key="7">
    <source>
        <dbReference type="RuleBase" id="RU363032"/>
    </source>
</evidence>
<protein>
    <submittedName>
        <fullName evidence="9">ABC transporter permease subunit</fullName>
    </submittedName>
</protein>
<dbReference type="PANTHER" id="PTHR30043:SF1">
    <property type="entry name" value="ABC TRANSPORT SYSTEM PERMEASE PROTEIN P69"/>
    <property type="match status" value="1"/>
</dbReference>
<dbReference type="Pfam" id="PF00528">
    <property type="entry name" value="BPD_transp_1"/>
    <property type="match status" value="1"/>
</dbReference>